<evidence type="ECO:0000256" key="11">
    <source>
        <dbReference type="SAM" id="Phobius"/>
    </source>
</evidence>
<dbReference type="PRINTS" id="PR00385">
    <property type="entry name" value="P450"/>
</dbReference>
<evidence type="ECO:0000256" key="7">
    <source>
        <dbReference type="ARBA" id="ARBA00023004"/>
    </source>
</evidence>
<keyword evidence="11" id="KW-0472">Membrane</keyword>
<dbReference type="GO" id="GO:0004497">
    <property type="term" value="F:monooxygenase activity"/>
    <property type="evidence" value="ECO:0007669"/>
    <property type="project" value="UniProtKB-KW"/>
</dbReference>
<evidence type="ECO:0000256" key="6">
    <source>
        <dbReference type="ARBA" id="ARBA00023002"/>
    </source>
</evidence>
<feature type="transmembrane region" description="Helical" evidence="11">
    <location>
        <begin position="20"/>
        <end position="40"/>
    </location>
</feature>
<organism evidence="12 13">
    <name type="scientific">Collybiopsis confluens</name>
    <dbReference type="NCBI Taxonomy" id="2823264"/>
    <lineage>
        <taxon>Eukaryota</taxon>
        <taxon>Fungi</taxon>
        <taxon>Dikarya</taxon>
        <taxon>Basidiomycota</taxon>
        <taxon>Agaricomycotina</taxon>
        <taxon>Agaricomycetes</taxon>
        <taxon>Agaricomycetidae</taxon>
        <taxon>Agaricales</taxon>
        <taxon>Marasmiineae</taxon>
        <taxon>Omphalotaceae</taxon>
        <taxon>Collybiopsis</taxon>
    </lineage>
</organism>
<dbReference type="PANTHER" id="PTHR46300:SF7">
    <property type="entry name" value="P450, PUTATIVE (EUROFUNG)-RELATED"/>
    <property type="match status" value="1"/>
</dbReference>
<dbReference type="SUPFAM" id="SSF48264">
    <property type="entry name" value="Cytochrome P450"/>
    <property type="match status" value="1"/>
</dbReference>
<dbReference type="InterPro" id="IPR017972">
    <property type="entry name" value="Cyt_P450_CS"/>
</dbReference>
<sequence>MFSAVNSISDSPSNILFGSSRLRTGIFGVILAILVVYVYMSQKRSKRAHNTHGLPTPPGPKPAPIIGNLFDIPREKESAAYNKMAKEYGDLTYLSVLGKSILVVNNYATAQELFEKRSANYSDRNELPMINDLMGWDWSFGHMPYGPRWKMHRTMFRHQFQSSVVSGFWPIQLKEAHKLIRNMLHDPEALINHLRFNSASTIMNVIYGIEIQSEDDRYITVAETALDGMARAANPGAFFVDIFPILKYVPNWMPFAGFKRKAEFWRKSVLEMRDAPFDMVTRRMKEGTASSSFVSNLLTDLELRKDLSRSAVATETETIRNCAGLAYAAGAESTVSSLSSFTLAMILYPEVQERARREIDSVVGLGRLPDFSDRKSLPYIDAIVKEVLRWNPVAPLGLPHMATRDDKFRGYRIPAGTLVLGNTWFSISLSSLLSCFRLSSIDFFLRGRTILHNPDTFPDPMTFNPDRFLSKDPAVMDPVNVAFGYGRRICPGRFMAEGQLWISISCILSAFEIKPGANEDGRDVKTEPAFASGMICHPLPFKTTIKPRSEKARLLIEETVDLLA</sequence>
<dbReference type="PROSITE" id="PS00086">
    <property type="entry name" value="CYTOCHROME_P450"/>
    <property type="match status" value="1"/>
</dbReference>
<evidence type="ECO:0000256" key="8">
    <source>
        <dbReference type="ARBA" id="ARBA00023033"/>
    </source>
</evidence>
<comment type="caution">
    <text evidence="12">The sequence shown here is derived from an EMBL/GenBank/DDBJ whole genome shotgun (WGS) entry which is preliminary data.</text>
</comment>
<dbReference type="Proteomes" id="UP000518752">
    <property type="component" value="Unassembled WGS sequence"/>
</dbReference>
<keyword evidence="4 9" id="KW-0349">Heme</keyword>
<evidence type="ECO:0000256" key="5">
    <source>
        <dbReference type="ARBA" id="ARBA00022723"/>
    </source>
</evidence>
<name>A0A8H5HXV2_9AGAR</name>
<keyword evidence="7 9" id="KW-0408">Iron</keyword>
<evidence type="ECO:0000256" key="1">
    <source>
        <dbReference type="ARBA" id="ARBA00001971"/>
    </source>
</evidence>
<dbReference type="CDD" id="cd11065">
    <property type="entry name" value="CYP64-like"/>
    <property type="match status" value="1"/>
</dbReference>
<evidence type="ECO:0008006" key="14">
    <source>
        <dbReference type="Google" id="ProtNLM"/>
    </source>
</evidence>
<gene>
    <name evidence="12" type="ORF">D9757_002998</name>
</gene>
<dbReference type="InterPro" id="IPR001128">
    <property type="entry name" value="Cyt_P450"/>
</dbReference>
<protein>
    <recommendedName>
        <fullName evidence="14">Cytochrome P450</fullName>
    </recommendedName>
</protein>
<dbReference type="Pfam" id="PF00067">
    <property type="entry name" value="p450"/>
    <property type="match status" value="2"/>
</dbReference>
<dbReference type="GO" id="GO:0016705">
    <property type="term" value="F:oxidoreductase activity, acting on paired donors, with incorporation or reduction of molecular oxygen"/>
    <property type="evidence" value="ECO:0007669"/>
    <property type="project" value="InterPro"/>
</dbReference>
<keyword evidence="11" id="KW-0812">Transmembrane</keyword>
<dbReference type="EMBL" id="JAACJN010000011">
    <property type="protein sequence ID" value="KAF5391170.1"/>
    <property type="molecule type" value="Genomic_DNA"/>
</dbReference>
<evidence type="ECO:0000256" key="10">
    <source>
        <dbReference type="RuleBase" id="RU000461"/>
    </source>
</evidence>
<keyword evidence="5 9" id="KW-0479">Metal-binding</keyword>
<dbReference type="GO" id="GO:0005506">
    <property type="term" value="F:iron ion binding"/>
    <property type="evidence" value="ECO:0007669"/>
    <property type="project" value="InterPro"/>
</dbReference>
<reference evidence="12 13" key="1">
    <citation type="journal article" date="2020" name="ISME J.">
        <title>Uncovering the hidden diversity of litter-decomposition mechanisms in mushroom-forming fungi.</title>
        <authorList>
            <person name="Floudas D."/>
            <person name="Bentzer J."/>
            <person name="Ahren D."/>
            <person name="Johansson T."/>
            <person name="Persson P."/>
            <person name="Tunlid A."/>
        </authorList>
    </citation>
    <scope>NUCLEOTIDE SEQUENCE [LARGE SCALE GENOMIC DNA]</scope>
    <source>
        <strain evidence="12 13">CBS 406.79</strain>
    </source>
</reference>
<dbReference type="InterPro" id="IPR050364">
    <property type="entry name" value="Cytochrome_P450_fung"/>
</dbReference>
<comment type="cofactor">
    <cofactor evidence="1 9">
        <name>heme</name>
        <dbReference type="ChEBI" id="CHEBI:30413"/>
    </cofactor>
</comment>
<proteinExistence type="inferred from homology"/>
<dbReference type="PRINTS" id="PR00463">
    <property type="entry name" value="EP450I"/>
</dbReference>
<evidence type="ECO:0000313" key="13">
    <source>
        <dbReference type="Proteomes" id="UP000518752"/>
    </source>
</evidence>
<keyword evidence="8 10" id="KW-0503">Monooxygenase</keyword>
<dbReference type="GO" id="GO:0020037">
    <property type="term" value="F:heme binding"/>
    <property type="evidence" value="ECO:0007669"/>
    <property type="project" value="InterPro"/>
</dbReference>
<dbReference type="PANTHER" id="PTHR46300">
    <property type="entry name" value="P450, PUTATIVE (EUROFUNG)-RELATED-RELATED"/>
    <property type="match status" value="1"/>
</dbReference>
<evidence type="ECO:0000256" key="3">
    <source>
        <dbReference type="ARBA" id="ARBA00010617"/>
    </source>
</evidence>
<evidence type="ECO:0000313" key="12">
    <source>
        <dbReference type="EMBL" id="KAF5391170.1"/>
    </source>
</evidence>
<feature type="binding site" description="axial binding residue" evidence="9">
    <location>
        <position position="490"/>
    </location>
    <ligand>
        <name>heme</name>
        <dbReference type="ChEBI" id="CHEBI:30413"/>
    </ligand>
    <ligandPart>
        <name>Fe</name>
        <dbReference type="ChEBI" id="CHEBI:18248"/>
    </ligandPart>
</feature>
<comment type="similarity">
    <text evidence="3 10">Belongs to the cytochrome P450 family.</text>
</comment>
<keyword evidence="6 10" id="KW-0560">Oxidoreductase</keyword>
<dbReference type="Gene3D" id="1.10.630.10">
    <property type="entry name" value="Cytochrome P450"/>
    <property type="match status" value="1"/>
</dbReference>
<evidence type="ECO:0000256" key="2">
    <source>
        <dbReference type="ARBA" id="ARBA00005179"/>
    </source>
</evidence>
<evidence type="ECO:0000256" key="4">
    <source>
        <dbReference type="ARBA" id="ARBA00022617"/>
    </source>
</evidence>
<dbReference type="AlphaFoldDB" id="A0A8H5HXV2"/>
<keyword evidence="11" id="KW-1133">Transmembrane helix</keyword>
<dbReference type="InterPro" id="IPR002401">
    <property type="entry name" value="Cyt_P450_E_grp-I"/>
</dbReference>
<dbReference type="OrthoDB" id="2789670at2759"/>
<dbReference type="InterPro" id="IPR036396">
    <property type="entry name" value="Cyt_P450_sf"/>
</dbReference>
<evidence type="ECO:0000256" key="9">
    <source>
        <dbReference type="PIRSR" id="PIRSR602401-1"/>
    </source>
</evidence>
<keyword evidence="13" id="KW-1185">Reference proteome</keyword>
<accession>A0A8H5HXV2</accession>
<comment type="pathway">
    <text evidence="2">Secondary metabolite biosynthesis.</text>
</comment>